<reference evidence="2" key="1">
    <citation type="journal article" date="2015" name="Sci. Rep.">
        <title>Spliced leader RNA trans-splicing discovered in copepods.</title>
        <authorList>
            <person name="Yang F."/>
            <person name="Xu D."/>
            <person name="Zhuang Y."/>
            <person name="Yi X."/>
            <person name="Huang Y."/>
            <person name="Chen H."/>
            <person name="Lin S."/>
            <person name="Campbell D.A."/>
            <person name="Sturm N.R."/>
            <person name="Liu G."/>
            <person name="Zhang H."/>
        </authorList>
    </citation>
    <scope>NUCLEOTIDE SEQUENCE</scope>
</reference>
<proteinExistence type="evidence at transcript level"/>
<feature type="compositionally biased region" description="Low complexity" evidence="1">
    <location>
        <begin position="22"/>
        <end position="35"/>
    </location>
</feature>
<evidence type="ECO:0000313" key="2">
    <source>
        <dbReference type="EMBL" id="ALS04134.1"/>
    </source>
</evidence>
<feature type="region of interest" description="Disordered" evidence="1">
    <location>
        <begin position="1"/>
        <end position="35"/>
    </location>
</feature>
<protein>
    <submittedName>
        <fullName evidence="2">Mitochondrial ATP synthase subunit epsilon</fullName>
    </submittedName>
</protein>
<accession>A0A0U2V7D8</accession>
<sequence length="79" mass="8752">MFSIPISRPDVCGAHSRKISRTRQTSGQLSTSSSRSLRTAREWALRSKPVLCVHSVHSVPTSCTLYSTLYSHSIVMFGI</sequence>
<name>A0A0U2V7D8_ACAPC</name>
<dbReference type="AlphaFoldDB" id="A0A0U2V7D8"/>
<organism evidence="2">
    <name type="scientific">Acartia pacifica</name>
    <name type="common">Copepod</name>
    <dbReference type="NCBI Taxonomy" id="335913"/>
    <lineage>
        <taxon>Eukaryota</taxon>
        <taxon>Metazoa</taxon>
        <taxon>Ecdysozoa</taxon>
        <taxon>Arthropoda</taxon>
        <taxon>Crustacea</taxon>
        <taxon>Multicrustacea</taxon>
        <taxon>Hexanauplia</taxon>
        <taxon>Copepoda</taxon>
        <taxon>Calanoida</taxon>
        <taxon>Acartiidae</taxon>
        <taxon>Acartia</taxon>
    </lineage>
</organism>
<dbReference type="EMBL" id="KT754300">
    <property type="protein sequence ID" value="ALS04134.1"/>
    <property type="molecule type" value="mRNA"/>
</dbReference>
<evidence type="ECO:0000256" key="1">
    <source>
        <dbReference type="SAM" id="MobiDB-lite"/>
    </source>
</evidence>